<sequence>MVASQLSTRNISISGQFLQKSSMFNNLTNNNANKDGEIYLSSKDVNKLAHDVVNTATIQEEVSSDYVPAENEDEVVNALLQQFKKDKIQSDQLSKEKWDSVFWSDIFTRPDIQTNFLNNVLKYDKKNKEFKFDKEKERAFQEKTAKEHSESQTIGGGGGITIGGFGLSAEASVTNAHGDAVSNAHGK</sequence>
<name>A0A914PI01_9BILA</name>
<evidence type="ECO:0000313" key="1">
    <source>
        <dbReference type="Proteomes" id="UP000887578"/>
    </source>
</evidence>
<protein>
    <submittedName>
        <fullName evidence="2">Uncharacterized protein</fullName>
    </submittedName>
</protein>
<proteinExistence type="predicted"/>
<evidence type="ECO:0000313" key="2">
    <source>
        <dbReference type="WBParaSite" id="PDA_v2.g1748.t1"/>
    </source>
</evidence>
<keyword evidence="1" id="KW-1185">Reference proteome</keyword>
<dbReference type="AlphaFoldDB" id="A0A914PI01"/>
<reference evidence="2" key="1">
    <citation type="submission" date="2022-11" db="UniProtKB">
        <authorList>
            <consortium name="WormBaseParasite"/>
        </authorList>
    </citation>
    <scope>IDENTIFICATION</scope>
</reference>
<dbReference type="WBParaSite" id="PDA_v2.g1748.t1">
    <property type="protein sequence ID" value="PDA_v2.g1748.t1"/>
    <property type="gene ID" value="PDA_v2.g1748"/>
</dbReference>
<dbReference type="Proteomes" id="UP000887578">
    <property type="component" value="Unplaced"/>
</dbReference>
<organism evidence="1 2">
    <name type="scientific">Panagrolaimus davidi</name>
    <dbReference type="NCBI Taxonomy" id="227884"/>
    <lineage>
        <taxon>Eukaryota</taxon>
        <taxon>Metazoa</taxon>
        <taxon>Ecdysozoa</taxon>
        <taxon>Nematoda</taxon>
        <taxon>Chromadorea</taxon>
        <taxon>Rhabditida</taxon>
        <taxon>Tylenchina</taxon>
        <taxon>Panagrolaimomorpha</taxon>
        <taxon>Panagrolaimoidea</taxon>
        <taxon>Panagrolaimidae</taxon>
        <taxon>Panagrolaimus</taxon>
    </lineage>
</organism>
<accession>A0A914PI01</accession>